<gene>
    <name evidence="1" type="ORF">PanWU01x14_082710</name>
</gene>
<dbReference type="AlphaFoldDB" id="A0A2P5D9Z2"/>
<proteinExistence type="predicted"/>
<keyword evidence="2" id="KW-1185">Reference proteome</keyword>
<dbReference type="Proteomes" id="UP000237105">
    <property type="component" value="Unassembled WGS sequence"/>
</dbReference>
<sequence length="68" mass="7582">KTPLARGVENGDQTALRWPENLARGGIFAEPLRLRLTSKRAETSDISFIFESSSMQAVHGPRWVMVVV</sequence>
<feature type="non-terminal residue" evidence="1">
    <location>
        <position position="1"/>
    </location>
</feature>
<comment type="caution">
    <text evidence="1">The sequence shown here is derived from an EMBL/GenBank/DDBJ whole genome shotgun (WGS) entry which is preliminary data.</text>
</comment>
<protein>
    <submittedName>
        <fullName evidence="1">Uncharacterized protein</fullName>
    </submittedName>
</protein>
<organism evidence="1 2">
    <name type="scientific">Parasponia andersonii</name>
    <name type="common">Sponia andersonii</name>
    <dbReference type="NCBI Taxonomy" id="3476"/>
    <lineage>
        <taxon>Eukaryota</taxon>
        <taxon>Viridiplantae</taxon>
        <taxon>Streptophyta</taxon>
        <taxon>Embryophyta</taxon>
        <taxon>Tracheophyta</taxon>
        <taxon>Spermatophyta</taxon>
        <taxon>Magnoliopsida</taxon>
        <taxon>eudicotyledons</taxon>
        <taxon>Gunneridae</taxon>
        <taxon>Pentapetalae</taxon>
        <taxon>rosids</taxon>
        <taxon>fabids</taxon>
        <taxon>Rosales</taxon>
        <taxon>Cannabaceae</taxon>
        <taxon>Parasponia</taxon>
    </lineage>
</organism>
<evidence type="ECO:0000313" key="2">
    <source>
        <dbReference type="Proteomes" id="UP000237105"/>
    </source>
</evidence>
<name>A0A2P5D9Z2_PARAD</name>
<evidence type="ECO:0000313" key="1">
    <source>
        <dbReference type="EMBL" id="PON70096.1"/>
    </source>
</evidence>
<accession>A0A2P5D9Z2</accession>
<reference evidence="2" key="1">
    <citation type="submission" date="2016-06" db="EMBL/GenBank/DDBJ databases">
        <title>Parallel loss of symbiosis genes in relatives of nitrogen-fixing non-legume Parasponia.</title>
        <authorList>
            <person name="Van Velzen R."/>
            <person name="Holmer R."/>
            <person name="Bu F."/>
            <person name="Rutten L."/>
            <person name="Van Zeijl A."/>
            <person name="Liu W."/>
            <person name="Santuari L."/>
            <person name="Cao Q."/>
            <person name="Sharma T."/>
            <person name="Shen D."/>
            <person name="Roswanjaya Y."/>
            <person name="Wardhani T."/>
            <person name="Kalhor M.S."/>
            <person name="Jansen J."/>
            <person name="Van den Hoogen J."/>
            <person name="Gungor B."/>
            <person name="Hartog M."/>
            <person name="Hontelez J."/>
            <person name="Verver J."/>
            <person name="Yang W.-C."/>
            <person name="Schijlen E."/>
            <person name="Repin R."/>
            <person name="Schilthuizen M."/>
            <person name="Schranz E."/>
            <person name="Heidstra R."/>
            <person name="Miyata K."/>
            <person name="Fedorova E."/>
            <person name="Kohlen W."/>
            <person name="Bisseling T."/>
            <person name="Smit S."/>
            <person name="Geurts R."/>
        </authorList>
    </citation>
    <scope>NUCLEOTIDE SEQUENCE [LARGE SCALE GENOMIC DNA]</scope>
    <source>
        <strain evidence="2">cv. WU1-14</strain>
    </source>
</reference>
<dbReference type="EMBL" id="JXTB01000052">
    <property type="protein sequence ID" value="PON70096.1"/>
    <property type="molecule type" value="Genomic_DNA"/>
</dbReference>